<gene>
    <name evidence="2" type="ORF">S06H3_19557</name>
</gene>
<organism evidence="2">
    <name type="scientific">marine sediment metagenome</name>
    <dbReference type="NCBI Taxonomy" id="412755"/>
    <lineage>
        <taxon>unclassified sequences</taxon>
        <taxon>metagenomes</taxon>
        <taxon>ecological metagenomes</taxon>
    </lineage>
</organism>
<dbReference type="InterPro" id="IPR007527">
    <property type="entry name" value="Znf_SWIM"/>
</dbReference>
<dbReference type="PROSITE" id="PS50966">
    <property type="entry name" value="ZF_SWIM"/>
    <property type="match status" value="1"/>
</dbReference>
<evidence type="ECO:0000259" key="1">
    <source>
        <dbReference type="PROSITE" id="PS50966"/>
    </source>
</evidence>
<accession>X1LMH0</accession>
<comment type="caution">
    <text evidence="2">The sequence shown here is derived from an EMBL/GenBank/DDBJ whole genome shotgun (WGS) entry which is preliminary data.</text>
</comment>
<dbReference type="EMBL" id="BARV01010024">
    <property type="protein sequence ID" value="GAI07001.1"/>
    <property type="molecule type" value="Genomic_DNA"/>
</dbReference>
<dbReference type="AlphaFoldDB" id="X1LMH0"/>
<proteinExistence type="predicted"/>
<sequence length="120" mass="14095">MKKNITLWKDQRIPALAIVARGDQIKTIIPNNKYTVQSQSNPENYYTVYRYEENKWVCACMHHQATKRDCIHILAVKFQNSLKENKDGIIQDKPICEKCNSTNVVKNGKRNYEFILLFKC</sequence>
<feature type="domain" description="SWIM-type" evidence="1">
    <location>
        <begin position="46"/>
        <end position="81"/>
    </location>
</feature>
<reference evidence="2" key="1">
    <citation type="journal article" date="2014" name="Front. Microbiol.">
        <title>High frequency of phylogenetically diverse reductive dehalogenase-homologous genes in deep subseafloor sedimentary metagenomes.</title>
        <authorList>
            <person name="Kawai M."/>
            <person name="Futagami T."/>
            <person name="Toyoda A."/>
            <person name="Takaki Y."/>
            <person name="Nishi S."/>
            <person name="Hori S."/>
            <person name="Arai W."/>
            <person name="Tsubouchi T."/>
            <person name="Morono Y."/>
            <person name="Uchiyama I."/>
            <person name="Ito T."/>
            <person name="Fujiyama A."/>
            <person name="Inagaki F."/>
            <person name="Takami H."/>
        </authorList>
    </citation>
    <scope>NUCLEOTIDE SEQUENCE</scope>
    <source>
        <strain evidence="2">Expedition CK06-06</strain>
    </source>
</reference>
<name>X1LMH0_9ZZZZ</name>
<dbReference type="GO" id="GO:0008270">
    <property type="term" value="F:zinc ion binding"/>
    <property type="evidence" value="ECO:0007669"/>
    <property type="project" value="InterPro"/>
</dbReference>
<protein>
    <recommendedName>
        <fullName evidence="1">SWIM-type domain-containing protein</fullName>
    </recommendedName>
</protein>
<feature type="non-terminal residue" evidence="2">
    <location>
        <position position="120"/>
    </location>
</feature>
<evidence type="ECO:0000313" key="2">
    <source>
        <dbReference type="EMBL" id="GAI07001.1"/>
    </source>
</evidence>